<reference evidence="1 2" key="1">
    <citation type="journal article" date="2015" name="Genome Biol. Evol.">
        <title>Comparative Genomics of a Bacterivorous Green Alga Reveals Evolutionary Causalities and Consequences of Phago-Mixotrophic Mode of Nutrition.</title>
        <authorList>
            <person name="Burns J.A."/>
            <person name="Paasch A."/>
            <person name="Narechania A."/>
            <person name="Kim E."/>
        </authorList>
    </citation>
    <scope>NUCLEOTIDE SEQUENCE [LARGE SCALE GENOMIC DNA]</scope>
    <source>
        <strain evidence="1 2">PLY_AMNH</strain>
    </source>
</reference>
<accession>A0AAE0FDB8</accession>
<comment type="caution">
    <text evidence="1">The sequence shown here is derived from an EMBL/GenBank/DDBJ whole genome shotgun (WGS) entry which is preliminary data.</text>
</comment>
<evidence type="ECO:0000313" key="1">
    <source>
        <dbReference type="EMBL" id="KAK3257286.1"/>
    </source>
</evidence>
<proteinExistence type="predicted"/>
<keyword evidence="2" id="KW-1185">Reference proteome</keyword>
<dbReference type="AlphaFoldDB" id="A0AAE0FDB8"/>
<organism evidence="1 2">
    <name type="scientific">Cymbomonas tetramitiformis</name>
    <dbReference type="NCBI Taxonomy" id="36881"/>
    <lineage>
        <taxon>Eukaryota</taxon>
        <taxon>Viridiplantae</taxon>
        <taxon>Chlorophyta</taxon>
        <taxon>Pyramimonadophyceae</taxon>
        <taxon>Pyramimonadales</taxon>
        <taxon>Pyramimonadaceae</taxon>
        <taxon>Cymbomonas</taxon>
    </lineage>
</organism>
<name>A0AAE0FDB8_9CHLO</name>
<gene>
    <name evidence="1" type="ORF">CYMTET_33622</name>
</gene>
<dbReference type="Proteomes" id="UP001190700">
    <property type="component" value="Unassembled WGS sequence"/>
</dbReference>
<sequence>MVHAAPRVRPRRRRPDLAPFNHRGFRIDVGRPGSGSKALSHVLEGLDALLGIGGILHTALSPRALCGGCALVPGRGGPSRRSVRRSEGSEARPQVIRNVLKGVSVHHAKQQTYEFVAPTDFQFIRGYPEFASQVVAAQDLRWETIREKWDESPMARTRFLPVLPGVVPSTFFICL</sequence>
<dbReference type="EMBL" id="LGRX02020721">
    <property type="protein sequence ID" value="KAK3257286.1"/>
    <property type="molecule type" value="Genomic_DNA"/>
</dbReference>
<evidence type="ECO:0000313" key="2">
    <source>
        <dbReference type="Proteomes" id="UP001190700"/>
    </source>
</evidence>
<protein>
    <submittedName>
        <fullName evidence="1">Uncharacterized protein</fullName>
    </submittedName>
</protein>